<dbReference type="Gene3D" id="1.25.40.20">
    <property type="entry name" value="Ankyrin repeat-containing domain"/>
    <property type="match status" value="1"/>
</dbReference>
<evidence type="ECO:0000313" key="2">
    <source>
        <dbReference type="EMBL" id="VFU00104.1"/>
    </source>
</evidence>
<dbReference type="SUPFAM" id="SSF48403">
    <property type="entry name" value="Ankyrin repeat"/>
    <property type="match status" value="1"/>
</dbReference>
<dbReference type="EMBL" id="VJMH01007273">
    <property type="protein sequence ID" value="KAF0684541.1"/>
    <property type="molecule type" value="Genomic_DNA"/>
</dbReference>
<dbReference type="InterPro" id="IPR002110">
    <property type="entry name" value="Ankyrin_rpt"/>
</dbReference>
<dbReference type="Pfam" id="PF13637">
    <property type="entry name" value="Ank_4"/>
    <property type="match status" value="1"/>
</dbReference>
<evidence type="ECO:0000313" key="3">
    <source>
        <dbReference type="Proteomes" id="UP000332933"/>
    </source>
</evidence>
<reference evidence="2 3" key="1">
    <citation type="submission" date="2019-03" db="EMBL/GenBank/DDBJ databases">
        <authorList>
            <person name="Gaulin E."/>
            <person name="Dumas B."/>
        </authorList>
    </citation>
    <scope>NUCLEOTIDE SEQUENCE [LARGE SCALE GENOMIC DNA]</scope>
    <source>
        <strain evidence="2">CBS 568.67</strain>
    </source>
</reference>
<accession>A0A485LPE6</accession>
<keyword evidence="3" id="KW-1185">Reference proteome</keyword>
<dbReference type="PANTHER" id="PTHR46586:SF3">
    <property type="entry name" value="ANKYRIN REPEAT-CONTAINING PROTEIN"/>
    <property type="match status" value="1"/>
</dbReference>
<name>A0A485LPE6_9STRA</name>
<dbReference type="AlphaFoldDB" id="A0A485LPE6"/>
<dbReference type="Proteomes" id="UP000332933">
    <property type="component" value="Unassembled WGS sequence"/>
</dbReference>
<protein>
    <submittedName>
        <fullName evidence="2">Aste57867_23459 protein</fullName>
    </submittedName>
</protein>
<dbReference type="InterPro" id="IPR036770">
    <property type="entry name" value="Ankyrin_rpt-contain_sf"/>
</dbReference>
<sequence>MLPFTVVAVHFVHDRKSPVLQGQRESRFTAVFKSIQVAMHTAIHTWLQEWKYDRLPRVFACLPRLGPAFVHFAIWCHDMSLLEVLHGILNLTTICDLLLDWAASRNHLDIIIYLHGLGHIGCTKDGMDWACEHGNIEMVMFLHAHGYNTCTSDGLDKALAFGYMDIVAYVRENNLAQHGEGFLDLIDIVAGNGLMAAVEYLEGLGALVSPKAMDVAAAKGNMATVQWLHATYDAGCTYYVLQDASMNGHIDIVKFVIDSSLYGHGCFQCCEEWTHGNDGVANRQGCLGRVRDIIAGRVCMCFGQHQEGCSVCVTRRERLSDDNAVDCRQTNARH</sequence>
<organism evidence="2 3">
    <name type="scientific">Aphanomyces stellatus</name>
    <dbReference type="NCBI Taxonomy" id="120398"/>
    <lineage>
        <taxon>Eukaryota</taxon>
        <taxon>Sar</taxon>
        <taxon>Stramenopiles</taxon>
        <taxon>Oomycota</taxon>
        <taxon>Saprolegniomycetes</taxon>
        <taxon>Saprolegniales</taxon>
        <taxon>Verrucalvaceae</taxon>
        <taxon>Aphanomyces</taxon>
    </lineage>
</organism>
<evidence type="ECO:0000313" key="1">
    <source>
        <dbReference type="EMBL" id="KAF0684541.1"/>
    </source>
</evidence>
<dbReference type="EMBL" id="CAADRA010007299">
    <property type="protein sequence ID" value="VFU00104.1"/>
    <property type="molecule type" value="Genomic_DNA"/>
</dbReference>
<dbReference type="PANTHER" id="PTHR46586">
    <property type="entry name" value="ANKYRIN REPEAT-CONTAINING PROTEIN"/>
    <property type="match status" value="1"/>
</dbReference>
<reference evidence="1" key="2">
    <citation type="submission" date="2019-06" db="EMBL/GenBank/DDBJ databases">
        <title>Genomics analysis of Aphanomyces spp. identifies a new class of oomycete effector associated with host adaptation.</title>
        <authorList>
            <person name="Gaulin E."/>
        </authorList>
    </citation>
    <scope>NUCLEOTIDE SEQUENCE</scope>
    <source>
        <strain evidence="1">CBS 578.67</strain>
    </source>
</reference>
<gene>
    <name evidence="2" type="primary">Aste57867_23459</name>
    <name evidence="1" type="ORF">As57867_023388</name>
    <name evidence="2" type="ORF">ASTE57867_23459</name>
</gene>
<proteinExistence type="predicted"/>
<dbReference type="InterPro" id="IPR052050">
    <property type="entry name" value="SecEffector_AnkRepeat"/>
</dbReference>